<reference evidence="3 4" key="1">
    <citation type="submission" date="2018-02" db="EMBL/GenBank/DDBJ databases">
        <title>8 Nocardia nova and 1 Nocardia cyriacigeorgica strain used for evolution to TMP-SMX.</title>
        <authorList>
            <person name="Mehta H."/>
            <person name="Weng J."/>
            <person name="Shamoo Y."/>
        </authorList>
    </citation>
    <scope>NUCLEOTIDE SEQUENCE [LARGE SCALE GENOMIC DNA]</scope>
    <source>
        <strain evidence="3 4">ATCC 33727</strain>
    </source>
</reference>
<dbReference type="PANTHER" id="PTHR43841">
    <property type="entry name" value="3-HYDROXYACYL-THIOESTER DEHYDRATASE HTDX-RELATED"/>
    <property type="match status" value="1"/>
</dbReference>
<dbReference type="InterPro" id="IPR029069">
    <property type="entry name" value="HotDog_dom_sf"/>
</dbReference>
<evidence type="ECO:0000313" key="3">
    <source>
        <dbReference type="EMBL" id="PSR65324.1"/>
    </source>
</evidence>
<evidence type="ECO:0000256" key="1">
    <source>
        <dbReference type="ARBA" id="ARBA00005254"/>
    </source>
</evidence>
<evidence type="ECO:0000313" key="4">
    <source>
        <dbReference type="Proteomes" id="UP000241647"/>
    </source>
</evidence>
<dbReference type="InterPro" id="IPR002539">
    <property type="entry name" value="MaoC-like_dom"/>
</dbReference>
<comment type="similarity">
    <text evidence="1">Belongs to the enoyl-CoA hydratase/isomerase family.</text>
</comment>
<dbReference type="Proteomes" id="UP000241647">
    <property type="component" value="Unassembled WGS sequence"/>
</dbReference>
<comment type="caution">
    <text evidence="3">The sequence shown here is derived from an EMBL/GenBank/DDBJ whole genome shotgun (WGS) entry which is preliminary data.</text>
</comment>
<dbReference type="SUPFAM" id="SSF54637">
    <property type="entry name" value="Thioesterase/thiol ester dehydrase-isomerase"/>
    <property type="match status" value="1"/>
</dbReference>
<dbReference type="Pfam" id="PF01575">
    <property type="entry name" value="MaoC_dehydratas"/>
    <property type="match status" value="1"/>
</dbReference>
<dbReference type="RefSeq" id="WP_063027247.1">
    <property type="nucleotide sequence ID" value="NZ_PYHS01000002.1"/>
</dbReference>
<proteinExistence type="inferred from homology"/>
<dbReference type="AlphaFoldDB" id="A0A2T2ZC36"/>
<evidence type="ECO:0000259" key="2">
    <source>
        <dbReference type="Pfam" id="PF01575"/>
    </source>
</evidence>
<dbReference type="EMBL" id="PYHS01000002">
    <property type="protein sequence ID" value="PSR65324.1"/>
    <property type="molecule type" value="Genomic_DNA"/>
</dbReference>
<gene>
    <name evidence="3" type="ORF">C8259_04050</name>
</gene>
<dbReference type="PANTHER" id="PTHR43841:SF3">
    <property type="entry name" value="(3R)-HYDROXYACYL-ACP DEHYDRATASE SUBUNIT HADB"/>
    <property type="match status" value="1"/>
</dbReference>
<dbReference type="Gene3D" id="3.10.129.10">
    <property type="entry name" value="Hotdog Thioesterase"/>
    <property type="match status" value="1"/>
</dbReference>
<sequence length="149" mass="15910">MTTTPAAAFEIGTTARPRTFGPLTRQMFVRYSGASGDLNPMHYDDTMAIAAGYPSVFSQGMHQAALLATFATDWLGAHNLRRFGVRFREQVWPGDVLTCTGTVTAIEPVDGGQRVTVELACQRQTGGTALAGTAQFLLDNGHDTVVAST</sequence>
<accession>A0A2T2ZC36</accession>
<protein>
    <recommendedName>
        <fullName evidence="2">MaoC-like domain-containing protein</fullName>
    </recommendedName>
</protein>
<name>A0A2T2ZC36_9NOCA</name>
<feature type="domain" description="MaoC-like" evidence="2">
    <location>
        <begin position="11"/>
        <end position="118"/>
    </location>
</feature>
<organism evidence="3 4">
    <name type="scientific">Nocardia nova</name>
    <dbReference type="NCBI Taxonomy" id="37330"/>
    <lineage>
        <taxon>Bacteria</taxon>
        <taxon>Bacillati</taxon>
        <taxon>Actinomycetota</taxon>
        <taxon>Actinomycetes</taxon>
        <taxon>Mycobacteriales</taxon>
        <taxon>Nocardiaceae</taxon>
        <taxon>Nocardia</taxon>
    </lineage>
</organism>